<dbReference type="SUPFAM" id="SSF51182">
    <property type="entry name" value="RmlC-like cupins"/>
    <property type="match status" value="1"/>
</dbReference>
<dbReference type="InterPro" id="IPR013096">
    <property type="entry name" value="Cupin_2"/>
</dbReference>
<dbReference type="PANTHER" id="PTHR46797">
    <property type="entry name" value="HTH-TYPE TRANSCRIPTIONAL REGULATOR"/>
    <property type="match status" value="1"/>
</dbReference>
<accession>A0A211Z098</accession>
<dbReference type="InterPro" id="IPR011051">
    <property type="entry name" value="RmlC_Cupin_sf"/>
</dbReference>
<dbReference type="EMBL" id="NHON01000128">
    <property type="protein sequence ID" value="OWJ58676.1"/>
    <property type="molecule type" value="Genomic_DNA"/>
</dbReference>
<keyword evidence="1" id="KW-0238">DNA-binding</keyword>
<evidence type="ECO:0000259" key="2">
    <source>
        <dbReference type="PROSITE" id="PS50943"/>
    </source>
</evidence>
<dbReference type="InterPro" id="IPR050807">
    <property type="entry name" value="TransReg_Diox_bact_type"/>
</dbReference>
<dbReference type="STRING" id="1122125.GCA_000423185_02646"/>
<feature type="domain" description="HTH cro/C1-type" evidence="2">
    <location>
        <begin position="30"/>
        <end position="80"/>
    </location>
</feature>
<dbReference type="OrthoDB" id="189170at2"/>
<organism evidence="3 4">
    <name type="scientific">Inquilinus limosus</name>
    <dbReference type="NCBI Taxonomy" id="171674"/>
    <lineage>
        <taxon>Bacteria</taxon>
        <taxon>Pseudomonadati</taxon>
        <taxon>Pseudomonadota</taxon>
        <taxon>Alphaproteobacteria</taxon>
        <taxon>Rhodospirillales</taxon>
        <taxon>Rhodospirillaceae</taxon>
        <taxon>Inquilinus</taxon>
    </lineage>
</organism>
<dbReference type="Gene3D" id="2.60.120.10">
    <property type="entry name" value="Jelly Rolls"/>
    <property type="match status" value="1"/>
</dbReference>
<dbReference type="InterPro" id="IPR001387">
    <property type="entry name" value="Cro/C1-type_HTH"/>
</dbReference>
<dbReference type="Pfam" id="PF07883">
    <property type="entry name" value="Cupin_2"/>
    <property type="match status" value="1"/>
</dbReference>
<comment type="caution">
    <text evidence="3">The sequence shown here is derived from an EMBL/GenBank/DDBJ whole genome shotgun (WGS) entry which is preliminary data.</text>
</comment>
<dbReference type="RefSeq" id="WP_088157091.1">
    <property type="nucleotide sequence ID" value="NZ_NHON01000128.1"/>
</dbReference>
<dbReference type="GO" id="GO:0003677">
    <property type="term" value="F:DNA binding"/>
    <property type="evidence" value="ECO:0007669"/>
    <property type="project" value="UniProtKB-KW"/>
</dbReference>
<dbReference type="GO" id="GO:0003700">
    <property type="term" value="F:DNA-binding transcription factor activity"/>
    <property type="evidence" value="ECO:0007669"/>
    <property type="project" value="TreeGrafter"/>
</dbReference>
<dbReference type="Pfam" id="PF01381">
    <property type="entry name" value="HTH_3"/>
    <property type="match status" value="1"/>
</dbReference>
<dbReference type="SUPFAM" id="SSF47413">
    <property type="entry name" value="lambda repressor-like DNA-binding domains"/>
    <property type="match status" value="1"/>
</dbReference>
<dbReference type="InterPro" id="IPR014710">
    <property type="entry name" value="RmlC-like_jellyroll"/>
</dbReference>
<protein>
    <recommendedName>
        <fullName evidence="2">HTH cro/C1-type domain-containing protein</fullName>
    </recommendedName>
</protein>
<evidence type="ECO:0000256" key="1">
    <source>
        <dbReference type="ARBA" id="ARBA00023125"/>
    </source>
</evidence>
<dbReference type="Proteomes" id="UP000196655">
    <property type="component" value="Unassembled WGS sequence"/>
</dbReference>
<keyword evidence="4" id="KW-1185">Reference proteome</keyword>
<dbReference type="SMART" id="SM00530">
    <property type="entry name" value="HTH_XRE"/>
    <property type="match status" value="1"/>
</dbReference>
<gene>
    <name evidence="3" type="ORF">BWR60_33065</name>
</gene>
<dbReference type="AlphaFoldDB" id="A0A211Z098"/>
<sequence>MTEQVNTEGARAPDEAAIAGAVGRHVAGQRRARRLSLDALARLSGVSKGMLVQIENARSNPSIATLCRVAAALGVSVAELVDLGGADAVRLVGPEEAARLWAGPEGGAAVLLVGSDGPDMLELWRWELKPKERHVSDPHPPGTRELLHVTAGTLLLEVDGRPHEVPAGTSALLHSDRPHAYACKGARPVRFTMAVMEPHVVRRL</sequence>
<dbReference type="GO" id="GO:0005829">
    <property type="term" value="C:cytosol"/>
    <property type="evidence" value="ECO:0007669"/>
    <property type="project" value="TreeGrafter"/>
</dbReference>
<reference evidence="4" key="1">
    <citation type="submission" date="2017-05" db="EMBL/GenBank/DDBJ databases">
        <authorList>
            <person name="Macchi M."/>
            <person name="Festa S."/>
            <person name="Coppotelli B.M."/>
            <person name="Morelli I.S."/>
        </authorList>
    </citation>
    <scope>NUCLEOTIDE SEQUENCE [LARGE SCALE GENOMIC DNA]</scope>
    <source>
        <strain evidence="4">I</strain>
    </source>
</reference>
<dbReference type="PROSITE" id="PS50943">
    <property type="entry name" value="HTH_CROC1"/>
    <property type="match status" value="1"/>
</dbReference>
<evidence type="ECO:0000313" key="4">
    <source>
        <dbReference type="Proteomes" id="UP000196655"/>
    </source>
</evidence>
<dbReference type="Gene3D" id="1.10.260.40">
    <property type="entry name" value="lambda repressor-like DNA-binding domains"/>
    <property type="match status" value="1"/>
</dbReference>
<dbReference type="CDD" id="cd00093">
    <property type="entry name" value="HTH_XRE"/>
    <property type="match status" value="1"/>
</dbReference>
<name>A0A211Z098_9PROT</name>
<dbReference type="InterPro" id="IPR010982">
    <property type="entry name" value="Lambda_DNA-bd_dom_sf"/>
</dbReference>
<proteinExistence type="predicted"/>
<dbReference type="PANTHER" id="PTHR46797:SF1">
    <property type="entry name" value="METHYLPHOSPHONATE SYNTHASE"/>
    <property type="match status" value="1"/>
</dbReference>
<evidence type="ECO:0000313" key="3">
    <source>
        <dbReference type="EMBL" id="OWJ58676.1"/>
    </source>
</evidence>
<dbReference type="CDD" id="cd02209">
    <property type="entry name" value="cupin_XRE_C"/>
    <property type="match status" value="1"/>
</dbReference>